<evidence type="ECO:0000313" key="5">
    <source>
        <dbReference type="Proteomes" id="UP000028828"/>
    </source>
</evidence>
<sequence length="284" mass="29999">MGGLMGFPRVSPCILLVCVLYWGSLSILSALADEPLPAAPAPVLGRRRGPALAHKGGRPRLVARGKKRAEQKNAEAEKPDNEETSVSQSRTEASFFLENEDALPGSFLGIVEHDAADVNESGFPGDAGTRKAKVPMKKNNKGKRQRGNKKAPGQGGKGAAAPGGPPHDGPQAAGALPHPGRWEARPQDGRLGIDNATPGGLFLVDEQDQLGMAKAPGASDAVVVEESALGRPASKRRPFLSRDSALTLAPLLPLVTAIFCFFAYRTLSPIAKRMGRERRRARGA</sequence>
<keyword evidence="2" id="KW-0472">Membrane</keyword>
<protein>
    <submittedName>
        <fullName evidence="4">Putative transmembrane protein</fullName>
    </submittedName>
</protein>
<keyword evidence="3" id="KW-0732">Signal</keyword>
<dbReference type="OrthoDB" id="10433944at2759"/>
<evidence type="ECO:0000256" key="1">
    <source>
        <dbReference type="SAM" id="MobiDB-lite"/>
    </source>
</evidence>
<reference evidence="4 5" key="1">
    <citation type="submission" date="2014-03" db="EMBL/GenBank/DDBJ databases">
        <authorList>
            <person name="Sibley D."/>
            <person name="Venepally P."/>
            <person name="Karamycheva S."/>
            <person name="Hadjithomas M."/>
            <person name="Khan A."/>
            <person name="Brunk B."/>
            <person name="Roos D."/>
            <person name="Caler E."/>
            <person name="Lorenzi H."/>
        </authorList>
    </citation>
    <scope>NUCLEOTIDE SEQUENCE [LARGE SCALE GENOMIC DNA]</scope>
    <source>
        <strain evidence="5">p89</strain>
    </source>
</reference>
<dbReference type="EMBL" id="AEYI02002122">
    <property type="protein sequence ID" value="KFG29833.1"/>
    <property type="molecule type" value="Genomic_DNA"/>
</dbReference>
<name>A0A086JCG5_TOXGO</name>
<gene>
    <name evidence="4" type="ORF">TGP89_297090</name>
</gene>
<feature type="transmembrane region" description="Helical" evidence="2">
    <location>
        <begin position="245"/>
        <end position="264"/>
    </location>
</feature>
<accession>A0A086JCG5</accession>
<feature type="region of interest" description="Disordered" evidence="1">
    <location>
        <begin position="121"/>
        <end position="198"/>
    </location>
</feature>
<evidence type="ECO:0000313" key="4">
    <source>
        <dbReference type="EMBL" id="KFG29833.1"/>
    </source>
</evidence>
<organism evidence="4 5">
    <name type="scientific">Toxoplasma gondii p89</name>
    <dbReference type="NCBI Taxonomy" id="943119"/>
    <lineage>
        <taxon>Eukaryota</taxon>
        <taxon>Sar</taxon>
        <taxon>Alveolata</taxon>
        <taxon>Apicomplexa</taxon>
        <taxon>Conoidasida</taxon>
        <taxon>Coccidia</taxon>
        <taxon>Eucoccidiorida</taxon>
        <taxon>Eimeriorina</taxon>
        <taxon>Sarcocystidae</taxon>
        <taxon>Toxoplasma</taxon>
    </lineage>
</organism>
<evidence type="ECO:0000256" key="3">
    <source>
        <dbReference type="SAM" id="SignalP"/>
    </source>
</evidence>
<feature type="compositionally biased region" description="Basic residues" evidence="1">
    <location>
        <begin position="130"/>
        <end position="149"/>
    </location>
</feature>
<feature type="chain" id="PRO_5001808202" evidence="3">
    <location>
        <begin position="33"/>
        <end position="284"/>
    </location>
</feature>
<comment type="caution">
    <text evidence="4">The sequence shown here is derived from an EMBL/GenBank/DDBJ whole genome shotgun (WGS) entry which is preliminary data.</text>
</comment>
<feature type="signal peptide" evidence="3">
    <location>
        <begin position="1"/>
        <end position="32"/>
    </location>
</feature>
<keyword evidence="2" id="KW-1133">Transmembrane helix</keyword>
<dbReference type="Proteomes" id="UP000028828">
    <property type="component" value="Unassembled WGS sequence"/>
</dbReference>
<dbReference type="VEuPathDB" id="ToxoDB:TGP89_297090"/>
<keyword evidence="2 4" id="KW-0812">Transmembrane</keyword>
<evidence type="ECO:0000256" key="2">
    <source>
        <dbReference type="SAM" id="Phobius"/>
    </source>
</evidence>
<feature type="region of interest" description="Disordered" evidence="1">
    <location>
        <begin position="41"/>
        <end position="91"/>
    </location>
</feature>
<dbReference type="AlphaFoldDB" id="A0A086JCG5"/>
<feature type="compositionally biased region" description="Basic residues" evidence="1">
    <location>
        <begin position="45"/>
        <end position="67"/>
    </location>
</feature>
<feature type="compositionally biased region" description="Basic and acidic residues" evidence="1">
    <location>
        <begin position="68"/>
        <end position="81"/>
    </location>
</feature>
<proteinExistence type="predicted"/>